<gene>
    <name evidence="2" type="ORF">FCI23_00215</name>
</gene>
<keyword evidence="1" id="KW-0175">Coiled coil</keyword>
<reference evidence="2 3" key="1">
    <citation type="submission" date="2019-04" db="EMBL/GenBank/DDBJ databases">
        <title>Streptomyces oryziradicis sp. nov., a novel actinomycete isolated from rhizosphere soil of rice (Oryza sativa L.).</title>
        <authorList>
            <person name="Li C."/>
        </authorList>
    </citation>
    <scope>NUCLEOTIDE SEQUENCE [LARGE SCALE GENOMIC DNA]</scope>
    <source>
        <strain evidence="2 3">NEAU-C40</strain>
    </source>
</reference>
<protein>
    <submittedName>
        <fullName evidence="2">Uncharacterized protein</fullName>
    </submittedName>
</protein>
<proteinExistence type="predicted"/>
<dbReference type="Pfam" id="PF21848">
    <property type="entry name" value="DUF6907"/>
    <property type="match status" value="1"/>
</dbReference>
<dbReference type="OrthoDB" id="4280644at2"/>
<accession>A0A4U0ST59</accession>
<name>A0A4U0ST59_9ACTN</name>
<dbReference type="EMBL" id="SUMC01000001">
    <property type="protein sequence ID" value="TKA13206.1"/>
    <property type="molecule type" value="Genomic_DNA"/>
</dbReference>
<evidence type="ECO:0000313" key="3">
    <source>
        <dbReference type="Proteomes" id="UP000305778"/>
    </source>
</evidence>
<evidence type="ECO:0000313" key="2">
    <source>
        <dbReference type="EMBL" id="TKA13206.1"/>
    </source>
</evidence>
<dbReference type="RefSeq" id="WP_136721366.1">
    <property type="nucleotide sequence ID" value="NZ_SUMC01000001.1"/>
</dbReference>
<dbReference type="InterPro" id="IPR054202">
    <property type="entry name" value="DUF6907"/>
</dbReference>
<evidence type="ECO:0000256" key="1">
    <source>
        <dbReference type="SAM" id="Coils"/>
    </source>
</evidence>
<sequence>MMSDNRVIGHETQATVNGTAVRAVPFTQAGEQLPRTWTFTNRNTGKPTTFTCMTGCIIDHSDNIARPTFAEDVWCQTPRENVTLPLNTNGHPEEFRVLGSEIRVMPFSATIAERLPHVTIEMIDDHYIEGLDPDGLATVIRTLAERLDSLKDRHAQLVQVRADYQRRQA</sequence>
<dbReference type="AlphaFoldDB" id="A0A4U0ST59"/>
<feature type="coiled-coil region" evidence="1">
    <location>
        <begin position="140"/>
        <end position="167"/>
    </location>
</feature>
<comment type="caution">
    <text evidence="2">The sequence shown here is derived from an EMBL/GenBank/DDBJ whole genome shotgun (WGS) entry which is preliminary data.</text>
</comment>
<dbReference type="Proteomes" id="UP000305778">
    <property type="component" value="Unassembled WGS sequence"/>
</dbReference>
<keyword evidence="3" id="KW-1185">Reference proteome</keyword>
<organism evidence="2 3">
    <name type="scientific">Actinacidiphila oryziradicis</name>
    <dbReference type="NCBI Taxonomy" id="2571141"/>
    <lineage>
        <taxon>Bacteria</taxon>
        <taxon>Bacillati</taxon>
        <taxon>Actinomycetota</taxon>
        <taxon>Actinomycetes</taxon>
        <taxon>Kitasatosporales</taxon>
        <taxon>Streptomycetaceae</taxon>
        <taxon>Actinacidiphila</taxon>
    </lineage>
</organism>